<proteinExistence type="predicted"/>
<dbReference type="AlphaFoldDB" id="A0AAJ7THQ6"/>
<dbReference type="GO" id="GO:0106370">
    <property type="term" value="F:protein-L-histidine N-pros-methyltransferase activity"/>
    <property type="evidence" value="ECO:0007669"/>
    <property type="project" value="InterPro"/>
</dbReference>
<sequence>MRALVPLPFICFLALLWLRVMWTGRYLRKPLTRSLYMSAMGRVGLTGTHEDEEMAGTRSKHGEWYTVNQSLLREDLRALLQENELDASTRAFLANSTTKSGWLFTQLYYSMVSSLLGFFVSRTSVNGVLGRGSMFVLSAEQFRRLLGIPDSWRADSLLDLGAGDGEVTAIMGAHFKQVFVTEVSPTMQWRLRKRDFTVLGVTEWNIVYDRPYDLVSCLNLLDRCERPLTLLREVRQVLRPGSGRLLLAVVLPYRPYVERGGRWEQPSECVPVHGDSWEEQLNSLVIDVLEPNGFQVESFTRVPYLCEGDLYNDHYVLDDAVLVLKPV</sequence>
<protein>
    <submittedName>
        <fullName evidence="2">Methyltransferase-like protein 9</fullName>
    </submittedName>
</protein>
<dbReference type="InterPro" id="IPR007884">
    <property type="entry name" value="METL9"/>
</dbReference>
<name>A0AAJ7THQ6_PETMA</name>
<dbReference type="GeneID" id="116946056"/>
<dbReference type="RefSeq" id="XP_032816782.1">
    <property type="nucleotide sequence ID" value="XM_032960891.1"/>
</dbReference>
<dbReference type="PANTHER" id="PTHR12890:SF0">
    <property type="entry name" value="PROTEIN-L-HISTIDINE N-PROS-METHYLTRANSFERASE"/>
    <property type="match status" value="1"/>
</dbReference>
<reference evidence="2" key="1">
    <citation type="submission" date="2025-08" db="UniProtKB">
        <authorList>
            <consortium name="RefSeq"/>
        </authorList>
    </citation>
    <scope>IDENTIFICATION</scope>
    <source>
        <tissue evidence="2">Sperm</tissue>
    </source>
</reference>
<organism evidence="1 2">
    <name type="scientific">Petromyzon marinus</name>
    <name type="common">Sea lamprey</name>
    <dbReference type="NCBI Taxonomy" id="7757"/>
    <lineage>
        <taxon>Eukaryota</taxon>
        <taxon>Metazoa</taxon>
        <taxon>Chordata</taxon>
        <taxon>Craniata</taxon>
        <taxon>Vertebrata</taxon>
        <taxon>Cyclostomata</taxon>
        <taxon>Hyperoartia</taxon>
        <taxon>Petromyzontiformes</taxon>
        <taxon>Petromyzontidae</taxon>
        <taxon>Petromyzon</taxon>
    </lineage>
</organism>
<dbReference type="Pfam" id="PF05219">
    <property type="entry name" value="DREV"/>
    <property type="match status" value="1"/>
</dbReference>
<dbReference type="PANTHER" id="PTHR12890">
    <property type="entry name" value="DREV PROTEIN"/>
    <property type="match status" value="1"/>
</dbReference>
<keyword evidence="1" id="KW-1185">Reference proteome</keyword>
<dbReference type="Gene3D" id="3.40.50.150">
    <property type="entry name" value="Vaccinia Virus protein VP39"/>
    <property type="match status" value="1"/>
</dbReference>
<accession>A0AAJ7THQ6</accession>
<dbReference type="CTD" id="51108"/>
<dbReference type="SUPFAM" id="SSF53335">
    <property type="entry name" value="S-adenosyl-L-methionine-dependent methyltransferases"/>
    <property type="match status" value="1"/>
</dbReference>
<dbReference type="CDD" id="cd02440">
    <property type="entry name" value="AdoMet_MTases"/>
    <property type="match status" value="1"/>
</dbReference>
<evidence type="ECO:0000313" key="2">
    <source>
        <dbReference type="RefSeq" id="XP_032816782.1"/>
    </source>
</evidence>
<dbReference type="InterPro" id="IPR029063">
    <property type="entry name" value="SAM-dependent_MTases_sf"/>
</dbReference>
<dbReference type="KEGG" id="pmrn:116946056"/>
<gene>
    <name evidence="2" type="primary">METTL9</name>
</gene>
<evidence type="ECO:0000313" key="1">
    <source>
        <dbReference type="Proteomes" id="UP001318040"/>
    </source>
</evidence>
<dbReference type="Proteomes" id="UP001318040">
    <property type="component" value="Chromosome 26"/>
</dbReference>